<name>A0A371HQT7_MUCPR</name>
<dbReference type="AlphaFoldDB" id="A0A371HQT7"/>
<dbReference type="Proteomes" id="UP000257109">
    <property type="component" value="Unassembled WGS sequence"/>
</dbReference>
<evidence type="ECO:0000313" key="1">
    <source>
        <dbReference type="EMBL" id="RDY05161.1"/>
    </source>
</evidence>
<organism evidence="1 2">
    <name type="scientific">Mucuna pruriens</name>
    <name type="common">Velvet bean</name>
    <name type="synonym">Dolichos pruriens</name>
    <dbReference type="NCBI Taxonomy" id="157652"/>
    <lineage>
        <taxon>Eukaryota</taxon>
        <taxon>Viridiplantae</taxon>
        <taxon>Streptophyta</taxon>
        <taxon>Embryophyta</taxon>
        <taxon>Tracheophyta</taxon>
        <taxon>Spermatophyta</taxon>
        <taxon>Magnoliopsida</taxon>
        <taxon>eudicotyledons</taxon>
        <taxon>Gunneridae</taxon>
        <taxon>Pentapetalae</taxon>
        <taxon>rosids</taxon>
        <taxon>fabids</taxon>
        <taxon>Fabales</taxon>
        <taxon>Fabaceae</taxon>
        <taxon>Papilionoideae</taxon>
        <taxon>50 kb inversion clade</taxon>
        <taxon>NPAAA clade</taxon>
        <taxon>indigoferoid/millettioid clade</taxon>
        <taxon>Phaseoleae</taxon>
        <taxon>Mucuna</taxon>
    </lineage>
</organism>
<evidence type="ECO:0000313" key="2">
    <source>
        <dbReference type="Proteomes" id="UP000257109"/>
    </source>
</evidence>
<protein>
    <submittedName>
        <fullName evidence="1">Uncharacterized protein</fullName>
    </submittedName>
</protein>
<dbReference type="EMBL" id="QJKJ01001934">
    <property type="protein sequence ID" value="RDY05161.1"/>
    <property type="molecule type" value="Genomic_DNA"/>
</dbReference>
<proteinExistence type="predicted"/>
<sequence length="190" mass="21565">MEDNHFSQDQIKGHMQLKDSDLLQCTSRTSRLSTVESAISSTTFPTTTIEIATSRKLSISGGPNEATCNQQSGVPAICELQQHAVSAKYDRHHPRPQNVNRIVSQHYEPFTVSRIQQPSFLNNSKSERERNFRDQLNAYSQSQQGKTIPLPFPTRTTSARKLESDEELLKMFRKVEINIPLLDAIKQIPK</sequence>
<gene>
    <name evidence="1" type="ORF">CR513_11034</name>
</gene>
<feature type="non-terminal residue" evidence="1">
    <location>
        <position position="1"/>
    </location>
</feature>
<keyword evidence="2" id="KW-1185">Reference proteome</keyword>
<dbReference type="OrthoDB" id="778454at2759"/>
<comment type="caution">
    <text evidence="1">The sequence shown here is derived from an EMBL/GenBank/DDBJ whole genome shotgun (WGS) entry which is preliminary data.</text>
</comment>
<reference evidence="1" key="1">
    <citation type="submission" date="2018-05" db="EMBL/GenBank/DDBJ databases">
        <title>Draft genome of Mucuna pruriens seed.</title>
        <authorList>
            <person name="Nnadi N.E."/>
            <person name="Vos R."/>
            <person name="Hasami M.H."/>
            <person name="Devisetty U.K."/>
            <person name="Aguiy J.C."/>
        </authorList>
    </citation>
    <scope>NUCLEOTIDE SEQUENCE [LARGE SCALE GENOMIC DNA]</scope>
    <source>
        <strain evidence="1">JCA_2017</strain>
    </source>
</reference>
<accession>A0A371HQT7</accession>